<keyword evidence="1" id="KW-0732">Signal</keyword>
<accession>A7MSA4</accession>
<evidence type="ECO:0000256" key="1">
    <source>
        <dbReference type="SAM" id="SignalP"/>
    </source>
</evidence>
<feature type="chain" id="PRO_5002713427" description="DUF6701 domain-containing protein" evidence="1">
    <location>
        <begin position="21"/>
        <end position="1544"/>
    </location>
</feature>
<reference evidence="3 4" key="1">
    <citation type="submission" date="2007-08" db="EMBL/GenBank/DDBJ databases">
        <authorList>
            <consortium name="The Vibrio harveyi Genome Sequencing Project"/>
            <person name="Bassler B."/>
            <person name="Clifton S.W."/>
            <person name="Fulton L."/>
            <person name="Delehaunty K."/>
            <person name="Fronick C."/>
            <person name="Harrison M."/>
            <person name="Markivic C."/>
            <person name="Fulton R."/>
            <person name="Tin-Wollam A.-M."/>
            <person name="Shah N."/>
            <person name="Pepin K."/>
            <person name="Nash W."/>
            <person name="Thiruvilangam P."/>
            <person name="Bhonagiri V."/>
            <person name="Waters C."/>
            <person name="Tu K.C."/>
            <person name="Irgon J."/>
            <person name="Wilson R.K."/>
        </authorList>
    </citation>
    <scope>NUCLEOTIDE SEQUENCE [LARGE SCALE GENOMIC DNA]</scope>
    <source>
        <strain evidence="4">ATCC BAA-1116 / BB120</strain>
    </source>
</reference>
<protein>
    <recommendedName>
        <fullName evidence="2">DUF6701 domain-containing protein</fullName>
    </recommendedName>
</protein>
<dbReference type="Proteomes" id="UP000008152">
    <property type="component" value="Chromosome I"/>
</dbReference>
<sequence length="1544" mass="168880">MNKKTLFSSLFLFAAFTVQAEAIFPLPDGVCVETSAQTWKGSSEQEVKLAKSNAIIDGPSDRIIGYTKIDENRSKSCGSGGKCKASKSNGIDRRLPTSPNFSLSGVHFDHTYNETQLSGSQSMTLSSGTYRVKKLLKLDDNSTLRINGAVTLYVEKMEVLANAKIEVSSGHPDDFIIISRDGENDSEVILKGYNEFAAHIFAQEEVELSEHVTLIGTITAPELEIKDHAQLKAMVPESCSPIDPEGPINRSPQFEFGTVDGATCSGSGNTYTCRISFENDYDEDKPIPLVFVMPTIDKTLSSKKPRVTEYPSSVSVISVDRNTATIVQEFPPHNAADRNVQFLNKNDPGVRKEMAKVDYFVIEPGVLELNNGAKIVAGTIDTKVAASQYKNDNKQINEQNNGVKVDFSDFGLSSFDGKPGVLVQPQTKRNNGTNNWFTGMARDGTKTSFKLALEKSEVYGKNNRGQETFNIIDDEETVAFVAGEGFGYVNGKRFWLGQGVTEYTLNQQDPVIDPIYEGCKVYTPFPDSAGFKEPPILVANKNSRRGNNGGWLRRCDVTKDSVAFIVEEDMKKDKERGHMDEDVGWFMFEKANQNPMCDAFNAPVQTWRRELANDGVDGTLVLSNQSKIIGTPVLTVGGERKRVVGFMPGTVSGQNKSNACDGYECHGDEGLLIGKEALENFPVTSSWNNRTIGADDKVTFYEGTNVKHLNVDGELTLEAGKYWFDSVKINTGGKLLVKEGTEVIINTKALALANHSYMGVDVDAKNNPVFNGNMRVNVYGLTPAAGSKLHDRVDIANYSEVVGLIYSEDKVYLSNHSVIYGAVTAIDIDMNESAEVHAATSCLPPLDDYELTVSPKAQYALMCGVEKPTFTIETKNQGELESTWVNVEVLPADSANSFTVSVANNIGSGTYPRFRTSMNEGSKGQLELSIAVKNTAKVDLDQTYSLKVTLEEDGNQSQAATFKYVPFKFHVDDQSVIAGQVKPVTAQVLACSGGEQTIVKSYVGTPDVSLKLETPNGGRDDASLLSYEPKFVKNENSSSTEYFKLMESGEYTVTLTDQNFVCDPQYADDCPIAPEEDDESQQETVMLNGSFNVKSRPWKIAICDVKSKEGDVINPGTQATGNGFIPSATSFNVTYKPVVHSESRDSATDICDYPLTQNYFSSDNTNAPLEIEFSVAYPAGGELANLSEENGFIGSSTFTKAEALSGKEGEYVWNEVGSLDLTTNASYLGMSLDEDSKVIGRFYPKFFNVIGDEWDYPGSQDFAYMNQPFDGLAFDVEALNASKSAVTNYVKFTTKAAFNIKELGSYSTRLLSPSFGAGEWKNASDNSVGTFLTGSNNLCTGSVCWIKDLGGNYPDGPFNMGGGKASQIGIDYTNNADPVEYLNSEDGNASRLLSQPDIRFGRIDLDDVGGNQGAVLRVPLRAEYWTGTRFMSNPDDDQTYVRGITFKQSHIWPTDGSAVAVNLGSEGQVVDGFSRSLTATEITGHRQQTRVWLDLESSNVLPWLKYNWDNSQTGEENPSSVVTFGIHRGNDRVIYRGEPGLTGQ</sequence>
<gene>
    <name evidence="3" type="ordered locus">VIBHAR_03686</name>
</gene>
<dbReference type="Pfam" id="PF20419">
    <property type="entry name" value="DUF6701"/>
    <property type="match status" value="1"/>
</dbReference>
<feature type="domain" description="DUF6701" evidence="2">
    <location>
        <begin position="1035"/>
        <end position="1538"/>
    </location>
</feature>
<name>A7MSA4_VIBC1</name>
<dbReference type="EMBL" id="CP000789">
    <property type="protein sequence ID" value="ABU72600.1"/>
    <property type="molecule type" value="Genomic_DNA"/>
</dbReference>
<dbReference type="PATRIC" id="fig|338187.25.peg.2549"/>
<proteinExistence type="predicted"/>
<evidence type="ECO:0000313" key="4">
    <source>
        <dbReference type="Proteomes" id="UP000008152"/>
    </source>
</evidence>
<evidence type="ECO:0000259" key="2">
    <source>
        <dbReference type="Pfam" id="PF20419"/>
    </source>
</evidence>
<dbReference type="InterPro" id="IPR046524">
    <property type="entry name" value="DUF6701"/>
</dbReference>
<dbReference type="RefSeq" id="WP_012128991.1">
    <property type="nucleotide sequence ID" value="NC_009783.1"/>
</dbReference>
<organism evidence="3 4">
    <name type="scientific">Vibrio campbellii (strain ATCC BAA-1116)</name>
    <dbReference type="NCBI Taxonomy" id="2902295"/>
    <lineage>
        <taxon>Bacteria</taxon>
        <taxon>Pseudomonadati</taxon>
        <taxon>Pseudomonadota</taxon>
        <taxon>Gammaproteobacteria</taxon>
        <taxon>Vibrionales</taxon>
        <taxon>Vibrionaceae</taxon>
        <taxon>Vibrio</taxon>
    </lineage>
</organism>
<feature type="signal peptide" evidence="1">
    <location>
        <begin position="1"/>
        <end position="20"/>
    </location>
</feature>
<evidence type="ECO:0000313" key="3">
    <source>
        <dbReference type="EMBL" id="ABU72600.1"/>
    </source>
</evidence>
<dbReference type="KEGG" id="vha:VIBHAR_03686"/>